<dbReference type="FunCoup" id="A0A543B072">
    <property type="interactions" value="363"/>
</dbReference>
<dbReference type="GO" id="GO:0016491">
    <property type="term" value="F:oxidoreductase activity"/>
    <property type="evidence" value="ECO:0007669"/>
    <property type="project" value="UniProtKB-KW"/>
</dbReference>
<keyword evidence="5" id="KW-1185">Reference proteome</keyword>
<gene>
    <name evidence="4" type="ORF">FB566_3801</name>
</gene>
<dbReference type="OrthoDB" id="7064009at2"/>
<feature type="domain" description="Ketoreductase" evidence="3">
    <location>
        <begin position="52"/>
        <end position="234"/>
    </location>
</feature>
<evidence type="ECO:0000256" key="1">
    <source>
        <dbReference type="ARBA" id="ARBA00006484"/>
    </source>
</evidence>
<dbReference type="Proteomes" id="UP000317043">
    <property type="component" value="Unassembled WGS sequence"/>
</dbReference>
<protein>
    <submittedName>
        <fullName evidence="4">NAD(P)-dependent dehydrogenase (Short-subunit alcohol dehydrogenase family)</fullName>
    </submittedName>
</protein>
<evidence type="ECO:0000259" key="3">
    <source>
        <dbReference type="SMART" id="SM00822"/>
    </source>
</evidence>
<comment type="similarity">
    <text evidence="1">Belongs to the short-chain dehydrogenases/reductases (SDR) family.</text>
</comment>
<dbReference type="InterPro" id="IPR006311">
    <property type="entry name" value="TAT_signal"/>
</dbReference>
<dbReference type="EMBL" id="VFOW01000001">
    <property type="protein sequence ID" value="TQL78219.1"/>
    <property type="molecule type" value="Genomic_DNA"/>
</dbReference>
<dbReference type="InterPro" id="IPR020904">
    <property type="entry name" value="Sc_DH/Rdtase_CS"/>
</dbReference>
<dbReference type="InterPro" id="IPR057326">
    <property type="entry name" value="KR_dom"/>
</dbReference>
<proteinExistence type="inferred from homology"/>
<dbReference type="PROSITE" id="PS51318">
    <property type="entry name" value="TAT"/>
    <property type="match status" value="1"/>
</dbReference>
<dbReference type="PRINTS" id="PR00081">
    <property type="entry name" value="GDHRDH"/>
</dbReference>
<dbReference type="Pfam" id="PF13561">
    <property type="entry name" value="adh_short_C2"/>
    <property type="match status" value="1"/>
</dbReference>
<evidence type="ECO:0000313" key="5">
    <source>
        <dbReference type="Proteomes" id="UP000317043"/>
    </source>
</evidence>
<dbReference type="InterPro" id="IPR036291">
    <property type="entry name" value="NAD(P)-bd_dom_sf"/>
</dbReference>
<dbReference type="AlphaFoldDB" id="A0A543B072"/>
<name>A0A543B072_9ACTN</name>
<dbReference type="RefSeq" id="WP_142042327.1">
    <property type="nucleotide sequence ID" value="NZ_JBHTGS010000004.1"/>
</dbReference>
<dbReference type="Gene3D" id="3.40.50.720">
    <property type="entry name" value="NAD(P)-binding Rossmann-like Domain"/>
    <property type="match status" value="1"/>
</dbReference>
<dbReference type="FunFam" id="3.40.50.720:FF:000084">
    <property type="entry name" value="Short-chain dehydrogenase reductase"/>
    <property type="match status" value="1"/>
</dbReference>
<dbReference type="PROSITE" id="PS51300">
    <property type="entry name" value="NIRD"/>
    <property type="match status" value="1"/>
</dbReference>
<organism evidence="4 5">
    <name type="scientific">Stackebrandtia endophytica</name>
    <dbReference type="NCBI Taxonomy" id="1496996"/>
    <lineage>
        <taxon>Bacteria</taxon>
        <taxon>Bacillati</taxon>
        <taxon>Actinomycetota</taxon>
        <taxon>Actinomycetes</taxon>
        <taxon>Glycomycetales</taxon>
        <taxon>Glycomycetaceae</taxon>
        <taxon>Stackebrandtia</taxon>
    </lineage>
</organism>
<accession>A0A543B072</accession>
<dbReference type="InterPro" id="IPR002347">
    <property type="entry name" value="SDR_fam"/>
</dbReference>
<dbReference type="SUPFAM" id="SSF51735">
    <property type="entry name" value="NAD(P)-binding Rossmann-fold domains"/>
    <property type="match status" value="1"/>
</dbReference>
<dbReference type="PANTHER" id="PTHR43669">
    <property type="entry name" value="5-KETO-D-GLUCONATE 5-REDUCTASE"/>
    <property type="match status" value="1"/>
</dbReference>
<sequence>MHAESRATPTRSLINRRALLTGGAGIAAAATLAATANPAAAHQPASGRFTDKVVAITGATSGIGRAAALAFAAEGAKVAFCGRREDLGGQVEREIRKAGGDAKFIRADVRDETDIARFIEAVVDRYGALHIALNNAGIQYRLPITQMSADEWDDTFATNARGVFLCIKHQAPHIQAAGGGVIMVTGSANEFATRPALSAYAASKGAVTNLVRTAAIELGPDIRVISLAPGTTDTALVDAWKPEDVSDEEWEAYKAGPLGANVDGLGRIAQPEEMATAALALASNDLSFQTGVTVLVDGGMVAGL</sequence>
<comment type="caution">
    <text evidence="4">The sequence shown here is derived from an EMBL/GenBank/DDBJ whole genome shotgun (WGS) entry which is preliminary data.</text>
</comment>
<reference evidence="4 5" key="1">
    <citation type="submission" date="2019-06" db="EMBL/GenBank/DDBJ databases">
        <title>Sequencing the genomes of 1000 actinobacteria strains.</title>
        <authorList>
            <person name="Klenk H.-P."/>
        </authorList>
    </citation>
    <scope>NUCLEOTIDE SEQUENCE [LARGE SCALE GENOMIC DNA]</scope>
    <source>
        <strain evidence="4 5">DSM 45928</strain>
    </source>
</reference>
<dbReference type="PRINTS" id="PR00080">
    <property type="entry name" value="SDRFAMILY"/>
</dbReference>
<keyword evidence="2" id="KW-0560">Oxidoreductase</keyword>
<dbReference type="SMART" id="SM00822">
    <property type="entry name" value="PKS_KR"/>
    <property type="match status" value="1"/>
</dbReference>
<dbReference type="InParanoid" id="A0A543B072"/>
<evidence type="ECO:0000313" key="4">
    <source>
        <dbReference type="EMBL" id="TQL78219.1"/>
    </source>
</evidence>
<dbReference type="PROSITE" id="PS00061">
    <property type="entry name" value="ADH_SHORT"/>
    <property type="match status" value="1"/>
</dbReference>
<evidence type="ECO:0000256" key="2">
    <source>
        <dbReference type="ARBA" id="ARBA00023002"/>
    </source>
</evidence>
<dbReference type="CDD" id="cd05233">
    <property type="entry name" value="SDR_c"/>
    <property type="match status" value="1"/>
</dbReference>
<dbReference type="PANTHER" id="PTHR43669:SF3">
    <property type="entry name" value="ALCOHOL DEHYDROGENASE, PUTATIVE (AFU_ORTHOLOGUE AFUA_3G03445)-RELATED"/>
    <property type="match status" value="1"/>
</dbReference>